<reference evidence="2 3" key="1">
    <citation type="submission" date="2020-06" db="EMBL/GenBank/DDBJ databases">
        <authorList>
            <person name="Li R."/>
            <person name="Bekaert M."/>
        </authorList>
    </citation>
    <scope>NUCLEOTIDE SEQUENCE [LARGE SCALE GENOMIC DNA]</scope>
    <source>
        <strain evidence="3">wild</strain>
    </source>
</reference>
<feature type="transmembrane region" description="Helical" evidence="1">
    <location>
        <begin position="166"/>
        <end position="189"/>
    </location>
</feature>
<dbReference type="OrthoDB" id="10291730at2759"/>
<dbReference type="AlphaFoldDB" id="A0A6J8DZ71"/>
<gene>
    <name evidence="2" type="ORF">MCOR_45998</name>
</gene>
<dbReference type="EMBL" id="CACVKT020008119">
    <property type="protein sequence ID" value="CAC5413053.1"/>
    <property type="molecule type" value="Genomic_DNA"/>
</dbReference>
<organism evidence="2 3">
    <name type="scientific">Mytilus coruscus</name>
    <name type="common">Sea mussel</name>
    <dbReference type="NCBI Taxonomy" id="42192"/>
    <lineage>
        <taxon>Eukaryota</taxon>
        <taxon>Metazoa</taxon>
        <taxon>Spiralia</taxon>
        <taxon>Lophotrochozoa</taxon>
        <taxon>Mollusca</taxon>
        <taxon>Bivalvia</taxon>
        <taxon>Autobranchia</taxon>
        <taxon>Pteriomorphia</taxon>
        <taxon>Mytilida</taxon>
        <taxon>Mytiloidea</taxon>
        <taxon>Mytilidae</taxon>
        <taxon>Mytilinae</taxon>
        <taxon>Mytilus</taxon>
    </lineage>
</organism>
<sequence>MMGHLLDAYTSCIVMLHMLQYYGPVKSDIWEEKESYCKCWRSKAECSTNDRLVLEISLDNCTSTWLWESRRPSQTTDFQYNVYLNETLIENNIVTCHRKKVPSCKVYLPKKTWITVTVAPVCRFFRCRAGKRIIGCYNDVYSNNRNELLVSHKNEKNEENTPNVTFIVLIIPTAFFLVAAVSLVAMLLGRRADTFGKAMKESGFNEHLALTTITQLDSSIPSAIDHEHSSETGTCTSNYSSHQAADHIAQSSRLMYGRNNMCQQSTHEDNYYRSLQRHDNTIVSPTSKSEQELIKINFC</sequence>
<keyword evidence="1" id="KW-1133">Transmembrane helix</keyword>
<keyword evidence="1" id="KW-0812">Transmembrane</keyword>
<name>A0A6J8DZ71_MYTCO</name>
<evidence type="ECO:0000313" key="2">
    <source>
        <dbReference type="EMBL" id="CAC5413053.1"/>
    </source>
</evidence>
<keyword evidence="3" id="KW-1185">Reference proteome</keyword>
<dbReference type="Proteomes" id="UP000507470">
    <property type="component" value="Unassembled WGS sequence"/>
</dbReference>
<protein>
    <submittedName>
        <fullName evidence="2">Uncharacterized protein</fullName>
    </submittedName>
</protein>
<proteinExistence type="predicted"/>
<evidence type="ECO:0000256" key="1">
    <source>
        <dbReference type="SAM" id="Phobius"/>
    </source>
</evidence>
<accession>A0A6J8DZ71</accession>
<keyword evidence="1" id="KW-0472">Membrane</keyword>
<evidence type="ECO:0000313" key="3">
    <source>
        <dbReference type="Proteomes" id="UP000507470"/>
    </source>
</evidence>